<keyword evidence="5" id="KW-1185">Reference proteome</keyword>
<dbReference type="SUPFAM" id="SSF52540">
    <property type="entry name" value="P-loop containing nucleoside triphosphate hydrolases"/>
    <property type="match status" value="1"/>
</dbReference>
<dbReference type="PANTHER" id="PTHR10039:SF5">
    <property type="entry name" value="NACHT DOMAIN-CONTAINING PROTEIN"/>
    <property type="match status" value="1"/>
</dbReference>
<dbReference type="InterPro" id="IPR027417">
    <property type="entry name" value="P-loop_NTPase"/>
</dbReference>
<dbReference type="AlphaFoldDB" id="A0A428PPG0"/>
<reference evidence="4 5" key="1">
    <citation type="submission" date="2017-06" db="EMBL/GenBank/DDBJ databases">
        <title>Comparative genomic analysis of Ambrosia Fusariam Clade fungi.</title>
        <authorList>
            <person name="Stajich J.E."/>
            <person name="Carrillo J."/>
            <person name="Kijimoto T."/>
            <person name="Eskalen A."/>
            <person name="O'Donnell K."/>
            <person name="Kasson M."/>
        </authorList>
    </citation>
    <scope>NUCLEOTIDE SEQUENCE [LARGE SCALE GENOMIC DNA]</scope>
    <source>
        <strain evidence="4 5">NRRL62584</strain>
    </source>
</reference>
<feature type="region of interest" description="Disordered" evidence="2">
    <location>
        <begin position="134"/>
        <end position="221"/>
    </location>
</feature>
<name>A0A428PPG0_9HYPO</name>
<dbReference type="Pfam" id="PF24883">
    <property type="entry name" value="NPHP3_N"/>
    <property type="match status" value="1"/>
</dbReference>
<evidence type="ECO:0000313" key="5">
    <source>
        <dbReference type="Proteomes" id="UP000288168"/>
    </source>
</evidence>
<evidence type="ECO:0000259" key="3">
    <source>
        <dbReference type="Pfam" id="PF24883"/>
    </source>
</evidence>
<proteinExistence type="predicted"/>
<accession>A0A428PPG0</accession>
<dbReference type="Proteomes" id="UP000288168">
    <property type="component" value="Unassembled WGS sequence"/>
</dbReference>
<keyword evidence="1" id="KW-0677">Repeat</keyword>
<sequence length="750" mass="84161">MADPFQDIYTTAVECKDLFVQFLSKNTADSEQMIDHQHRFMSWASYLGVFAPGPDGFDGLIVLIVNFKFPEAPESLRMQLASGGEDSLLQHLVSAHSRDVQESERQAIVTRSKAAIPSELALCALCNQDVRSIPTATSSKSTVDDEEEPRRGTPELSKGQDPGKLKGEKEPPITFSETSKKPIPMGASKAGVRFDLPPEHREPHSTATTTEAGPRSDVSVGREDFGSIQAKLHNHLADHLRSLSFLSLRWWDEERNSGSQDSGEARGRGDADSNSSQDLGDSENDDTPTADPKVLADCLKSLAFPEMYNQFSTVAPADDNTCQWLFLHEAWNSWASSDSSLLYIKGKDGSGKSTLLRYALHHISEAPNIQKEAIVLSFFFNRHGTELQRTSLGLFRSLLYQLLCEIPDEMHDLIGIFEDRRKENGEPGVKWHWTVHDLLSFFEAILPDIARSRPVWLFVDDLDESEHETELVQIFKSLLRMPLPFHICITYGPLVRIDSDCEFQIRVEQGNREDISTYVRHRLSEQNFSRLGSLITNEAEGVFLWVVILMEYILELEKRGETPNRIADAIITLPWNLDNLYLQRIRSAAHPASPKLIKWICLATRTLSLRELRWAMLVDSDTPHASLRQCEVAANFPADEVGMTKMIREISGGLVNTVQASHTNPSGVASTQVAQFVHPSIRDFFLGKGLSDLAFKITEAEVNKADFAVEMSQVQLSLTCIRYLAMEEMDCVSVGHQDISWIVGFNFTIY</sequence>
<comment type="caution">
    <text evidence="4">The sequence shown here is derived from an EMBL/GenBank/DDBJ whole genome shotgun (WGS) entry which is preliminary data.</text>
</comment>
<gene>
    <name evidence="4" type="ORF">CEP54_009630</name>
</gene>
<dbReference type="InterPro" id="IPR056884">
    <property type="entry name" value="NPHP3-like_N"/>
</dbReference>
<feature type="domain" description="Nephrocystin 3-like N-terminal" evidence="3">
    <location>
        <begin position="320"/>
        <end position="490"/>
    </location>
</feature>
<evidence type="ECO:0000313" key="4">
    <source>
        <dbReference type="EMBL" id="RSL54918.1"/>
    </source>
</evidence>
<organism evidence="4 5">
    <name type="scientific">Fusarium duplospermum</name>
    <dbReference type="NCBI Taxonomy" id="1325734"/>
    <lineage>
        <taxon>Eukaryota</taxon>
        <taxon>Fungi</taxon>
        <taxon>Dikarya</taxon>
        <taxon>Ascomycota</taxon>
        <taxon>Pezizomycotina</taxon>
        <taxon>Sordariomycetes</taxon>
        <taxon>Hypocreomycetidae</taxon>
        <taxon>Hypocreales</taxon>
        <taxon>Nectriaceae</taxon>
        <taxon>Fusarium</taxon>
        <taxon>Fusarium solani species complex</taxon>
    </lineage>
</organism>
<dbReference type="STRING" id="1325734.A0A428PPG0"/>
<feature type="compositionally biased region" description="Basic and acidic residues" evidence="2">
    <location>
        <begin position="161"/>
        <end position="171"/>
    </location>
</feature>
<evidence type="ECO:0000256" key="1">
    <source>
        <dbReference type="ARBA" id="ARBA00022737"/>
    </source>
</evidence>
<dbReference type="EMBL" id="NKCI01000106">
    <property type="protein sequence ID" value="RSL54918.1"/>
    <property type="molecule type" value="Genomic_DNA"/>
</dbReference>
<protein>
    <recommendedName>
        <fullName evidence="3">Nephrocystin 3-like N-terminal domain-containing protein</fullName>
    </recommendedName>
</protein>
<dbReference type="PANTHER" id="PTHR10039">
    <property type="entry name" value="AMELOGENIN"/>
    <property type="match status" value="1"/>
</dbReference>
<dbReference type="OrthoDB" id="7464126at2759"/>
<feature type="region of interest" description="Disordered" evidence="2">
    <location>
        <begin position="255"/>
        <end position="292"/>
    </location>
</feature>
<dbReference type="Gene3D" id="3.40.50.300">
    <property type="entry name" value="P-loop containing nucleotide triphosphate hydrolases"/>
    <property type="match status" value="1"/>
</dbReference>
<evidence type="ECO:0000256" key="2">
    <source>
        <dbReference type="SAM" id="MobiDB-lite"/>
    </source>
</evidence>